<keyword evidence="2" id="KW-0378">Hydrolase</keyword>
<evidence type="ECO:0000313" key="3">
    <source>
        <dbReference type="Proteomes" id="UP001203665"/>
    </source>
</evidence>
<keyword evidence="2" id="KW-0255">Endonuclease</keyword>
<evidence type="ECO:0000313" key="2">
    <source>
        <dbReference type="EMBL" id="MCM2676418.1"/>
    </source>
</evidence>
<dbReference type="InterPro" id="IPR003615">
    <property type="entry name" value="HNH_nuc"/>
</dbReference>
<organism evidence="2 3">
    <name type="scientific">Alkalicoccobacillus plakortidis</name>
    <dbReference type="NCBI Taxonomy" id="444060"/>
    <lineage>
        <taxon>Bacteria</taxon>
        <taxon>Bacillati</taxon>
        <taxon>Bacillota</taxon>
        <taxon>Bacilli</taxon>
        <taxon>Bacillales</taxon>
        <taxon>Bacillaceae</taxon>
        <taxon>Alkalicoccobacillus</taxon>
    </lineage>
</organism>
<keyword evidence="3" id="KW-1185">Reference proteome</keyword>
<sequence length="377" mass="43332">MKNQLNLEDFLNPIKFINLLEKKDYLLTPVAKEKVYQKVKDKYEKQKLKESGLVFGKVLKSNELGIRPNAKRAGSFAFIAQQIAKDSKNGDIYEFIYDYHNSKNFKSDPKGRIEYRMYSSYIRNLNLNDIILMMKSPNSISDFIVGYIHPGCSNYDEVLNLINNYKVGRGSSALIPSLELITVGVAFTEMFDEDENKSNYSENESVTLNEKVVDKKFGIELPTTLSPKALADLLKQSLETDGVDRTVTILKKIKRDRRFRKAVLEAYNFKCAVTGHSIMYGDTLNVQAAHIKGKEFGGSDHLTNGLLLSLDLHWAFDRGFLAINEDFTIQVHEKMKENNILQTIERKKLLLPQNEDFWPDLKMIKYHRDNIFGKFAI</sequence>
<comment type="caution">
    <text evidence="2">The sequence shown here is derived from an EMBL/GenBank/DDBJ whole genome shotgun (WGS) entry which is preliminary data.</text>
</comment>
<name>A0ABT0XKJ2_9BACI</name>
<dbReference type="Pfam" id="PF13391">
    <property type="entry name" value="HNH_2"/>
    <property type="match status" value="1"/>
</dbReference>
<protein>
    <submittedName>
        <fullName evidence="2">HNH endonuclease</fullName>
    </submittedName>
</protein>
<dbReference type="RefSeq" id="WP_251608534.1">
    <property type="nucleotide sequence ID" value="NZ_JAMQJY010000001.1"/>
</dbReference>
<dbReference type="GO" id="GO:0004519">
    <property type="term" value="F:endonuclease activity"/>
    <property type="evidence" value="ECO:0007669"/>
    <property type="project" value="UniProtKB-KW"/>
</dbReference>
<keyword evidence="2" id="KW-0540">Nuclease</keyword>
<gene>
    <name evidence="2" type="ORF">NDM98_13590</name>
</gene>
<dbReference type="Proteomes" id="UP001203665">
    <property type="component" value="Unassembled WGS sequence"/>
</dbReference>
<feature type="domain" description="HNH nuclease" evidence="1">
    <location>
        <begin position="271"/>
        <end position="324"/>
    </location>
</feature>
<accession>A0ABT0XKJ2</accession>
<proteinExistence type="predicted"/>
<reference evidence="2" key="1">
    <citation type="submission" date="2022-06" db="EMBL/GenBank/DDBJ databases">
        <title>Alkalicoccobacillus porphyridii sp. nov., isolated from a marine red alga, Porphyridium purpureum and reclassification of Shouchella plakortidis and Shouchella gibsonii as Alkalicoccobacillus plakortidis comb. nov. and Alkalicoccobacillus gibsonii comb. nov.</title>
        <authorList>
            <person name="Kim K.H."/>
            <person name="Lee J.K."/>
            <person name="Han D.M."/>
            <person name="Baek J.H."/>
            <person name="Jeon C.O."/>
        </authorList>
    </citation>
    <scope>NUCLEOTIDE SEQUENCE</scope>
    <source>
        <strain evidence="2">DSM 19153</strain>
    </source>
</reference>
<evidence type="ECO:0000259" key="1">
    <source>
        <dbReference type="Pfam" id="PF13391"/>
    </source>
</evidence>
<dbReference type="EMBL" id="JAMQJY010000001">
    <property type="protein sequence ID" value="MCM2676418.1"/>
    <property type="molecule type" value="Genomic_DNA"/>
</dbReference>